<dbReference type="EMBL" id="JBHLVO010000022">
    <property type="protein sequence ID" value="MFC0273600.1"/>
    <property type="molecule type" value="Genomic_DNA"/>
</dbReference>
<feature type="domain" description="DUF7828" evidence="2">
    <location>
        <begin position="4"/>
        <end position="69"/>
    </location>
</feature>
<keyword evidence="4" id="KW-1185">Reference proteome</keyword>
<evidence type="ECO:0000313" key="3">
    <source>
        <dbReference type="EMBL" id="MFC0273600.1"/>
    </source>
</evidence>
<evidence type="ECO:0000256" key="1">
    <source>
        <dbReference type="SAM" id="MobiDB-lite"/>
    </source>
</evidence>
<dbReference type="RefSeq" id="WP_378937066.1">
    <property type="nucleotide sequence ID" value="NZ_JBHLVO010000022.1"/>
</dbReference>
<dbReference type="Pfam" id="PF25165">
    <property type="entry name" value="DUF7828"/>
    <property type="match status" value="1"/>
</dbReference>
<feature type="compositionally biased region" description="Basic and acidic residues" evidence="1">
    <location>
        <begin position="115"/>
        <end position="133"/>
    </location>
</feature>
<dbReference type="InterPro" id="IPR057150">
    <property type="entry name" value="DUF7828"/>
</dbReference>
<comment type="caution">
    <text evidence="3">The sequence shown here is derived from an EMBL/GenBank/DDBJ whole genome shotgun (WGS) entry which is preliminary data.</text>
</comment>
<sequence length="283" mass="32438">MNSALLNNGKIITAREYNADSHGNRLFCMDCRAPVVFVTGTENSSPYFKTTGKSNEGKHKPSCGFFKPLTFSETLKKVEEYQGEFLEKDKGIKETIIKINLNKIDPDYESASLNNEEKQLKNKTDSNEIKIKQDSQTPSTVSSLRSMVKLLTSYEPDILSTIIVDVKGNKIPLSSLIVDQEKAHRMLWQDEIIDKIGYFVHGTVEKVIRRDKVIYIVLKPLNNVLFSLVIFDKYFKHFTYTDAELVGKKVLSYGHLKKNSFKDKNTREMSIKSNKYLEFINNL</sequence>
<name>A0ABV6GIT8_9BACI</name>
<organism evidence="3 4">
    <name type="scientific">Metabacillus herbersteinensis</name>
    <dbReference type="NCBI Taxonomy" id="283816"/>
    <lineage>
        <taxon>Bacteria</taxon>
        <taxon>Bacillati</taxon>
        <taxon>Bacillota</taxon>
        <taxon>Bacilli</taxon>
        <taxon>Bacillales</taxon>
        <taxon>Bacillaceae</taxon>
        <taxon>Metabacillus</taxon>
    </lineage>
</organism>
<accession>A0ABV6GIT8</accession>
<proteinExistence type="predicted"/>
<gene>
    <name evidence="3" type="ORF">ACFFIX_19600</name>
</gene>
<evidence type="ECO:0000259" key="2">
    <source>
        <dbReference type="Pfam" id="PF25165"/>
    </source>
</evidence>
<reference evidence="3 4" key="1">
    <citation type="submission" date="2024-09" db="EMBL/GenBank/DDBJ databases">
        <authorList>
            <person name="Sun Q."/>
            <person name="Mori K."/>
        </authorList>
    </citation>
    <scope>NUCLEOTIDE SEQUENCE [LARGE SCALE GENOMIC DNA]</scope>
    <source>
        <strain evidence="3 4">CCM 7228</strain>
    </source>
</reference>
<dbReference type="Proteomes" id="UP001589854">
    <property type="component" value="Unassembled WGS sequence"/>
</dbReference>
<feature type="region of interest" description="Disordered" evidence="1">
    <location>
        <begin position="115"/>
        <end position="137"/>
    </location>
</feature>
<protein>
    <recommendedName>
        <fullName evidence="2">DUF7828 domain-containing protein</fullName>
    </recommendedName>
</protein>
<evidence type="ECO:0000313" key="4">
    <source>
        <dbReference type="Proteomes" id="UP001589854"/>
    </source>
</evidence>